<comment type="similarity">
    <text evidence="2">Belongs to the CWC25 family.</text>
</comment>
<organism evidence="12 13">
    <name type="scientific">Wickerhamomyces ciferrii (strain ATCC 14091 / BCRC 22168 / CBS 111 / JCM 3599 / NBRC 0793 / NRRL Y-1031 F-60-10)</name>
    <name type="common">Yeast</name>
    <name type="synonym">Pichia ciferrii</name>
    <dbReference type="NCBI Taxonomy" id="1206466"/>
    <lineage>
        <taxon>Eukaryota</taxon>
        <taxon>Fungi</taxon>
        <taxon>Dikarya</taxon>
        <taxon>Ascomycota</taxon>
        <taxon>Saccharomycotina</taxon>
        <taxon>Saccharomycetes</taxon>
        <taxon>Phaffomycetales</taxon>
        <taxon>Wickerhamomycetaceae</taxon>
        <taxon>Wickerhamomyces</taxon>
    </lineage>
</organism>
<gene>
    <name evidence="12" type="ORF">BN7_1720</name>
</gene>
<keyword evidence="4" id="KW-0507">mRNA processing</keyword>
<dbReference type="PANTHER" id="PTHR16196:SF0">
    <property type="entry name" value="PRE-MRNA-SPLICING FACTOR CWC25 HOMOLOG"/>
    <property type="match status" value="1"/>
</dbReference>
<dbReference type="PANTHER" id="PTHR16196">
    <property type="entry name" value="CELL CYCLE CONTROL PROTEIN CWF25"/>
    <property type="match status" value="1"/>
</dbReference>
<evidence type="ECO:0000256" key="4">
    <source>
        <dbReference type="ARBA" id="ARBA00022664"/>
    </source>
</evidence>
<evidence type="ECO:0000256" key="7">
    <source>
        <dbReference type="ARBA" id="ARBA00023187"/>
    </source>
</evidence>
<dbReference type="AlphaFoldDB" id="K0KGS0"/>
<dbReference type="eggNOG" id="KOG3869">
    <property type="taxonomic scope" value="Eukaryota"/>
</dbReference>
<dbReference type="InterPro" id="IPR019339">
    <property type="entry name" value="CIR_N_dom"/>
</dbReference>
<dbReference type="InterPro" id="IPR022209">
    <property type="entry name" value="CWC25"/>
</dbReference>
<evidence type="ECO:0000256" key="5">
    <source>
        <dbReference type="ARBA" id="ARBA00022728"/>
    </source>
</evidence>
<feature type="compositionally biased region" description="Low complexity" evidence="10">
    <location>
        <begin position="370"/>
        <end position="380"/>
    </location>
</feature>
<dbReference type="HOGENOM" id="CLU_728039_0_0_1"/>
<feature type="compositionally biased region" description="Basic and acidic residues" evidence="10">
    <location>
        <begin position="269"/>
        <end position="338"/>
    </location>
</feature>
<dbReference type="Proteomes" id="UP000009328">
    <property type="component" value="Unassembled WGS sequence"/>
</dbReference>
<keyword evidence="5" id="KW-0747">Spliceosome</keyword>
<reference evidence="12 13" key="1">
    <citation type="journal article" date="2012" name="Eukaryot. Cell">
        <title>Draft genome sequence of Wickerhamomyces ciferrii NRRL Y-1031 F-60-10.</title>
        <authorList>
            <person name="Schneider J."/>
            <person name="Andrea H."/>
            <person name="Blom J."/>
            <person name="Jaenicke S."/>
            <person name="Ruckert C."/>
            <person name="Schorsch C."/>
            <person name="Szczepanowski R."/>
            <person name="Farwick M."/>
            <person name="Goesmann A."/>
            <person name="Puhler A."/>
            <person name="Schaffer S."/>
            <person name="Tauch A."/>
            <person name="Kohler T."/>
            <person name="Brinkrolf K."/>
        </authorList>
    </citation>
    <scope>NUCLEOTIDE SEQUENCE [LARGE SCALE GENOMIC DNA]</scope>
    <source>
        <strain evidence="13">ATCC 14091 / BCRC 22168 / CBS 111 / JCM 3599 / NBRC 0793 / NRRL Y-1031 F-60-10</strain>
    </source>
</reference>
<evidence type="ECO:0000256" key="8">
    <source>
        <dbReference type="ARBA" id="ARBA00023242"/>
    </source>
</evidence>
<accession>K0KGS0</accession>
<evidence type="ECO:0000256" key="9">
    <source>
        <dbReference type="SAM" id="Coils"/>
    </source>
</evidence>
<dbReference type="GO" id="GO:0005684">
    <property type="term" value="C:U2-type spliceosomal complex"/>
    <property type="evidence" value="ECO:0007669"/>
    <property type="project" value="TreeGrafter"/>
</dbReference>
<dbReference type="Pfam" id="PF12542">
    <property type="entry name" value="CWC25"/>
    <property type="match status" value="1"/>
</dbReference>
<feature type="coiled-coil region" evidence="9">
    <location>
        <begin position="28"/>
        <end position="59"/>
    </location>
</feature>
<evidence type="ECO:0000259" key="11">
    <source>
        <dbReference type="SMART" id="SM01083"/>
    </source>
</evidence>
<feature type="domain" description="CBF1-interacting co-repressor CIR N-terminal" evidence="11">
    <location>
        <begin position="11"/>
        <end position="47"/>
    </location>
</feature>
<feature type="compositionally biased region" description="Basic and acidic residues" evidence="10">
    <location>
        <begin position="150"/>
        <end position="164"/>
    </location>
</feature>
<protein>
    <recommendedName>
        <fullName evidence="3">Pre-mRNA-splicing factor CWC25</fullName>
    </recommendedName>
</protein>
<evidence type="ECO:0000313" key="13">
    <source>
        <dbReference type="Proteomes" id="UP000009328"/>
    </source>
</evidence>
<keyword evidence="13" id="KW-1185">Reference proteome</keyword>
<dbReference type="EMBL" id="CAIF01000039">
    <property type="protein sequence ID" value="CCH42176.1"/>
    <property type="molecule type" value="Genomic_DNA"/>
</dbReference>
<proteinExistence type="inferred from homology"/>
<evidence type="ECO:0000256" key="10">
    <source>
        <dbReference type="SAM" id="MobiDB-lite"/>
    </source>
</evidence>
<dbReference type="InterPro" id="IPR051376">
    <property type="entry name" value="CWC25_splicing_factor"/>
</dbReference>
<comment type="caution">
    <text evidence="12">The sequence shown here is derived from an EMBL/GenBank/DDBJ whole genome shotgun (WGS) entry which is preliminary data.</text>
</comment>
<evidence type="ECO:0000256" key="2">
    <source>
        <dbReference type="ARBA" id="ARBA00006695"/>
    </source>
</evidence>
<dbReference type="Pfam" id="PF10197">
    <property type="entry name" value="Cir_N"/>
    <property type="match status" value="1"/>
</dbReference>
<name>K0KGS0_WICCF</name>
<keyword evidence="7" id="KW-0508">mRNA splicing</keyword>
<feature type="region of interest" description="Disordered" evidence="10">
    <location>
        <begin position="105"/>
        <end position="380"/>
    </location>
</feature>
<evidence type="ECO:0000256" key="6">
    <source>
        <dbReference type="ARBA" id="ARBA00023054"/>
    </source>
</evidence>
<evidence type="ECO:0000256" key="3">
    <source>
        <dbReference type="ARBA" id="ARBA00020646"/>
    </source>
</evidence>
<feature type="compositionally biased region" description="Basic and acidic residues" evidence="10">
    <location>
        <begin position="108"/>
        <end position="141"/>
    </location>
</feature>
<evidence type="ECO:0000313" key="12">
    <source>
        <dbReference type="EMBL" id="CCH42176.1"/>
    </source>
</evidence>
<dbReference type="STRING" id="1206466.K0KGS0"/>
<dbReference type="GO" id="GO:0000398">
    <property type="term" value="P:mRNA splicing, via spliceosome"/>
    <property type="evidence" value="ECO:0007669"/>
    <property type="project" value="TreeGrafter"/>
</dbReference>
<dbReference type="SMART" id="SM01083">
    <property type="entry name" value="Cir_N"/>
    <property type="match status" value="1"/>
</dbReference>
<feature type="compositionally biased region" description="Low complexity" evidence="10">
    <location>
        <begin position="166"/>
        <end position="176"/>
    </location>
</feature>
<dbReference type="InParanoid" id="K0KGS0"/>
<feature type="compositionally biased region" description="Basic and acidic residues" evidence="10">
    <location>
        <begin position="184"/>
        <end position="260"/>
    </location>
</feature>
<evidence type="ECO:0000256" key="1">
    <source>
        <dbReference type="ARBA" id="ARBA00004123"/>
    </source>
</evidence>
<keyword evidence="8" id="KW-0539">Nucleus</keyword>
<comment type="subcellular location">
    <subcellularLocation>
        <location evidence="1">Nucleus</location>
    </subcellularLocation>
</comment>
<sequence>MAPGDLNLKKSWHPGLMKNQQKVWELEQEALQERKKIQERQLEIAKEKELNELKALQRAKNGDSSVQNRMDWMYDNSGVGDGGKLITSEAEEYLLGKKRVDSLIINNEPKEVKKSGFDKFEDSFKTNERDELNKSREDPMAKIKAQQIKKYQELQEKKRLEEKLASSSSKSGSHSSHSSRHRSSRDDDSERRHRRHEDGINRSSRYDDEDKKHRRHGDEDRRHKRHYDDDKLRSRSLRDDKERRDRHKDETGRENSDRHRSDRHRSSHRYRDEEERERNDKHRSSRDQRDKDREHHSSSYRSHDDKREVKSYRDDYRERDQVTRAEPNDPAKERESRLRQMLIESKGKHDRNNETPLLSREEELRNKFLASKAASSSSSK</sequence>
<keyword evidence="6 9" id="KW-0175">Coiled coil</keyword>
<feature type="compositionally biased region" description="Basic and acidic residues" evidence="10">
    <location>
        <begin position="345"/>
        <end position="366"/>
    </location>
</feature>